<comment type="subcellular location">
    <subcellularLocation>
        <location evidence="1">Secreted</location>
    </subcellularLocation>
</comment>
<evidence type="ECO:0000256" key="3">
    <source>
        <dbReference type="ARBA" id="ARBA00022525"/>
    </source>
</evidence>
<evidence type="ECO:0000256" key="1">
    <source>
        <dbReference type="ARBA" id="ARBA00004613"/>
    </source>
</evidence>
<dbReference type="InterPro" id="IPR014710">
    <property type="entry name" value="RmlC-like_jellyroll"/>
</dbReference>
<feature type="chain" id="PRO_5042173086" evidence="6">
    <location>
        <begin position="19"/>
        <end position="268"/>
    </location>
</feature>
<dbReference type="GO" id="GO:0005576">
    <property type="term" value="C:extracellular region"/>
    <property type="evidence" value="ECO:0007669"/>
    <property type="project" value="UniProtKB-SubCell"/>
</dbReference>
<dbReference type="Proteomes" id="UP001201980">
    <property type="component" value="Unassembled WGS sequence"/>
</dbReference>
<keyword evidence="3" id="KW-0964">Secreted</keyword>
<dbReference type="InterPro" id="IPR019780">
    <property type="entry name" value="Germin_Mn-BS"/>
</dbReference>
<dbReference type="AlphaFoldDB" id="A0AAD5RKA4"/>
<dbReference type="PANTHER" id="PTHR31238">
    <property type="entry name" value="GERMIN-LIKE PROTEIN SUBFAMILY 3 MEMBER 3"/>
    <property type="match status" value="1"/>
</dbReference>
<dbReference type="GO" id="GO:0030145">
    <property type="term" value="F:manganese ion binding"/>
    <property type="evidence" value="ECO:0007669"/>
    <property type="project" value="InterPro"/>
</dbReference>
<gene>
    <name evidence="8" type="ORF">MKZ38_005307</name>
</gene>
<sequence length="268" mass="28209">MQFTSAIIAAILAYTTAAAPASNSQQPATTMATYTTAAAPSATAEAAGASPYDLSLTQKLFLADTAADRFSLLPENSDFVFNFPVDGPGPGEGGNLVAANRASFPALVSTGSGMALGRIGGCGINTFHVHPRAAELQVVVRGRIVTEMIPENGVLVPDPEDPSRMIRRVIRTELGLYDMTPFYQGSAHAQFNPGCDDAVFVAGFNSEDFGAGQIADELFAFDEELVAATLGEMVDGRDVEGIRDTLPVSIVRGVEECLAKCNKQKRSV</sequence>
<comment type="caution">
    <text evidence="8">The sequence shown here is derived from an EMBL/GenBank/DDBJ whole genome shotgun (WGS) entry which is preliminary data.</text>
</comment>
<dbReference type="SUPFAM" id="SSF51182">
    <property type="entry name" value="RmlC-like cupins"/>
    <property type="match status" value="1"/>
</dbReference>
<dbReference type="InterPro" id="IPR011051">
    <property type="entry name" value="RmlC_Cupin_sf"/>
</dbReference>
<dbReference type="SMART" id="SM00835">
    <property type="entry name" value="Cupin_1"/>
    <property type="match status" value="1"/>
</dbReference>
<dbReference type="CDD" id="cd02241">
    <property type="entry name" value="cupin_OxOx"/>
    <property type="match status" value="1"/>
</dbReference>
<dbReference type="Pfam" id="PF00190">
    <property type="entry name" value="Cupin_1"/>
    <property type="match status" value="1"/>
</dbReference>
<evidence type="ECO:0000256" key="2">
    <source>
        <dbReference type="ARBA" id="ARBA00007456"/>
    </source>
</evidence>
<dbReference type="Gene3D" id="2.60.120.10">
    <property type="entry name" value="Jelly Rolls"/>
    <property type="match status" value="1"/>
</dbReference>
<dbReference type="InterPro" id="IPR001929">
    <property type="entry name" value="Germin"/>
</dbReference>
<evidence type="ECO:0000256" key="6">
    <source>
        <dbReference type="SAM" id="SignalP"/>
    </source>
</evidence>
<evidence type="ECO:0000313" key="9">
    <source>
        <dbReference type="Proteomes" id="UP001201980"/>
    </source>
</evidence>
<evidence type="ECO:0000313" key="8">
    <source>
        <dbReference type="EMBL" id="KAJ2896655.1"/>
    </source>
</evidence>
<feature type="signal peptide" evidence="6">
    <location>
        <begin position="1"/>
        <end position="18"/>
    </location>
</feature>
<reference evidence="8" key="1">
    <citation type="submission" date="2022-07" db="EMBL/GenBank/DDBJ databases">
        <title>Draft genome sequence of Zalerion maritima ATCC 34329, a (micro)plastics degrading marine fungus.</title>
        <authorList>
            <person name="Paco A."/>
            <person name="Goncalves M.F.M."/>
            <person name="Rocha-Santos T.A.P."/>
            <person name="Alves A."/>
        </authorList>
    </citation>
    <scope>NUCLEOTIDE SEQUENCE</scope>
    <source>
        <strain evidence="8">ATCC 34329</strain>
    </source>
</reference>
<evidence type="ECO:0000256" key="4">
    <source>
        <dbReference type="ARBA" id="ARBA00022723"/>
    </source>
</evidence>
<protein>
    <submittedName>
        <fullName evidence="8">Spherulin-1A 1</fullName>
    </submittedName>
</protein>
<dbReference type="InterPro" id="IPR006045">
    <property type="entry name" value="Cupin_1"/>
</dbReference>
<comment type="similarity">
    <text evidence="2">Belongs to the germin family.</text>
</comment>
<keyword evidence="6" id="KW-0732">Signal</keyword>
<keyword evidence="4" id="KW-0479">Metal-binding</keyword>
<keyword evidence="9" id="KW-1185">Reference proteome</keyword>
<evidence type="ECO:0000259" key="7">
    <source>
        <dbReference type="SMART" id="SM00835"/>
    </source>
</evidence>
<name>A0AAD5RKA4_9PEZI</name>
<organism evidence="8 9">
    <name type="scientific">Zalerion maritima</name>
    <dbReference type="NCBI Taxonomy" id="339359"/>
    <lineage>
        <taxon>Eukaryota</taxon>
        <taxon>Fungi</taxon>
        <taxon>Dikarya</taxon>
        <taxon>Ascomycota</taxon>
        <taxon>Pezizomycotina</taxon>
        <taxon>Sordariomycetes</taxon>
        <taxon>Lulworthiomycetidae</taxon>
        <taxon>Lulworthiales</taxon>
        <taxon>Lulworthiaceae</taxon>
        <taxon>Zalerion</taxon>
    </lineage>
</organism>
<feature type="domain" description="Cupin type-1" evidence="7">
    <location>
        <begin position="83"/>
        <end position="240"/>
    </location>
</feature>
<dbReference type="PROSITE" id="PS00725">
    <property type="entry name" value="GERMIN"/>
    <property type="match status" value="1"/>
</dbReference>
<keyword evidence="5" id="KW-0464">Manganese</keyword>
<evidence type="ECO:0000256" key="5">
    <source>
        <dbReference type="ARBA" id="ARBA00023211"/>
    </source>
</evidence>
<accession>A0AAD5RKA4</accession>
<dbReference type="EMBL" id="JAKWBI020000319">
    <property type="protein sequence ID" value="KAJ2896655.1"/>
    <property type="molecule type" value="Genomic_DNA"/>
</dbReference>
<proteinExistence type="inferred from homology"/>